<keyword evidence="3" id="KW-1185">Reference proteome</keyword>
<reference evidence="2 3" key="1">
    <citation type="submission" date="2023-07" db="EMBL/GenBank/DDBJ databases">
        <title>Genomic Encyclopedia of Type Strains, Phase IV (KMG-IV): sequencing the most valuable type-strain genomes for metagenomic binning, comparative biology and taxonomic classification.</title>
        <authorList>
            <person name="Goeker M."/>
        </authorList>
    </citation>
    <scope>NUCLEOTIDE SEQUENCE [LARGE SCALE GENOMIC DNA]</scope>
    <source>
        <strain evidence="2 3">DSM 22170</strain>
    </source>
</reference>
<dbReference type="Proteomes" id="UP001185028">
    <property type="component" value="Unassembled WGS sequence"/>
</dbReference>
<dbReference type="RefSeq" id="WP_188778757.1">
    <property type="nucleotide sequence ID" value="NZ_BMMB01000023.1"/>
</dbReference>
<evidence type="ECO:0000313" key="2">
    <source>
        <dbReference type="EMBL" id="MDR6246690.1"/>
    </source>
</evidence>
<gene>
    <name evidence="2" type="ORF">JOC58_004635</name>
</gene>
<feature type="domain" description="HTH cro/C1-type" evidence="1">
    <location>
        <begin position="50"/>
        <end position="97"/>
    </location>
</feature>
<dbReference type="InterPro" id="IPR010982">
    <property type="entry name" value="Lambda_DNA-bd_dom_sf"/>
</dbReference>
<evidence type="ECO:0000259" key="1">
    <source>
        <dbReference type="PROSITE" id="PS50943"/>
    </source>
</evidence>
<name>A0ABU1J597_9BACL</name>
<evidence type="ECO:0000313" key="3">
    <source>
        <dbReference type="Proteomes" id="UP001185028"/>
    </source>
</evidence>
<dbReference type="EMBL" id="JAVDQH010000037">
    <property type="protein sequence ID" value="MDR6246690.1"/>
    <property type="molecule type" value="Genomic_DNA"/>
</dbReference>
<organism evidence="2 3">
    <name type="scientific">Paenibacillus hunanensis</name>
    <dbReference type="NCBI Taxonomy" id="539262"/>
    <lineage>
        <taxon>Bacteria</taxon>
        <taxon>Bacillati</taxon>
        <taxon>Bacillota</taxon>
        <taxon>Bacilli</taxon>
        <taxon>Bacillales</taxon>
        <taxon>Paenibacillaceae</taxon>
        <taxon>Paenibacillus</taxon>
    </lineage>
</organism>
<protein>
    <submittedName>
        <fullName evidence="2">Transcriptional regulator with XRE-family HTH domain</fullName>
    </submittedName>
</protein>
<dbReference type="SUPFAM" id="SSF47413">
    <property type="entry name" value="lambda repressor-like DNA-binding domains"/>
    <property type="match status" value="1"/>
</dbReference>
<comment type="caution">
    <text evidence="2">The sequence shown here is derived from an EMBL/GenBank/DDBJ whole genome shotgun (WGS) entry which is preliminary data.</text>
</comment>
<dbReference type="PROSITE" id="PS50943">
    <property type="entry name" value="HTH_CROC1"/>
    <property type="match status" value="1"/>
</dbReference>
<dbReference type="InterPro" id="IPR001387">
    <property type="entry name" value="Cro/C1-type_HTH"/>
</dbReference>
<accession>A0ABU1J597</accession>
<sequence length="208" mass="24122">MPNQPERHFIEAWSLINRKYLGKGVRVKRFRRPTRCQIRNRVLLAVLMVKDIKLSELAERLSVSSRSVSAWVYEGRLPGKANLEKVCRELGYPHHILFNPQVINNSPVICQQAPSRFMKRTITRSPVRNHILTGLCMVHDLSVTDVSHWIGVHPGTFRKWLHQATLPSPAFQEKTEQFFRIPKSVLFADCVLGEQQEVELEEYAELKK</sequence>
<proteinExistence type="predicted"/>